<dbReference type="Pfam" id="PF24483">
    <property type="entry name" value="DUF7582"/>
    <property type="match status" value="1"/>
</dbReference>
<gene>
    <name evidence="3" type="ORF">SCUCBS95973_009324</name>
</gene>
<accession>A0ABP0CVK8</accession>
<name>A0ABP0CVK8_9PEZI</name>
<evidence type="ECO:0000259" key="2">
    <source>
        <dbReference type="Pfam" id="PF24483"/>
    </source>
</evidence>
<evidence type="ECO:0000313" key="3">
    <source>
        <dbReference type="EMBL" id="CAK7235607.1"/>
    </source>
</evidence>
<feature type="compositionally biased region" description="Basic and acidic residues" evidence="1">
    <location>
        <begin position="331"/>
        <end position="362"/>
    </location>
</feature>
<evidence type="ECO:0000313" key="4">
    <source>
        <dbReference type="Proteomes" id="UP001642405"/>
    </source>
</evidence>
<reference evidence="3 4" key="1">
    <citation type="submission" date="2024-01" db="EMBL/GenBank/DDBJ databases">
        <authorList>
            <person name="Allen C."/>
            <person name="Tagirdzhanova G."/>
        </authorList>
    </citation>
    <scope>NUCLEOTIDE SEQUENCE [LARGE SCALE GENOMIC DNA]</scope>
</reference>
<comment type="caution">
    <text evidence="3">The sequence shown here is derived from an EMBL/GenBank/DDBJ whole genome shotgun (WGS) entry which is preliminary data.</text>
</comment>
<feature type="region of interest" description="Disordered" evidence="1">
    <location>
        <begin position="483"/>
        <end position="504"/>
    </location>
</feature>
<dbReference type="Proteomes" id="UP001642405">
    <property type="component" value="Unassembled WGS sequence"/>
</dbReference>
<dbReference type="InterPro" id="IPR056004">
    <property type="entry name" value="DUF7582"/>
</dbReference>
<proteinExistence type="predicted"/>
<sequence length="598" mass="63881">MTLKDLISSPLEAGQSVLDAHRLPSHLDAALEYTARRLARKALSIDLVVIRRAYQLPHAVTSATVADAGAPSLSLPPRSLPLSSSKSSVPSVSTSASSPPSTSVDASALGLPANLVQRSREQNQVLFATTATSALSSTPSLVLRSLDHLYTFKAALCSYAQSGDQYRLEDAVDELRRYILAQSHHGAQQRRRHQLLPKRELLRQYPTLTSFSEAHLADINRMYSRAYGGPEHECGIEADGLSSSPLAVTTTHAQLTAKPKLPQLALDTTCAAASSAADADEEQTTPTAASAEASVEKTTTPDSLAWTSFLNISPTDSPLLLPLLGTTAERRNRFPRKMEGDEEKGAEREKLVDDDSISDVHSETSTTASSPPSLSSSLLSILSAEDDMPTIAVRRPKELSVVIEDSELPILGAVKSSVPEICVTNTLPVTILRPTSTRPLITPPAKAPSLPRALLPVLTLQTTFNSKPTAAAIAVVDSDGETSIARADKEEEEEEEEEQLTARPVSCVNKSGGSIFFGAASIGEMLQDAGSSADARSPDTIEPFRLPRLSRASILLSPVVAGAPQPPKTYEDISPITRSEWGFLIGDQTARQVTVTTF</sequence>
<feature type="region of interest" description="Disordered" evidence="1">
    <location>
        <begin position="275"/>
        <end position="299"/>
    </location>
</feature>
<protein>
    <recommendedName>
        <fullName evidence="2">DUF7582 domain-containing protein</fullName>
    </recommendedName>
</protein>
<evidence type="ECO:0000256" key="1">
    <source>
        <dbReference type="SAM" id="MobiDB-lite"/>
    </source>
</evidence>
<organism evidence="3 4">
    <name type="scientific">Sporothrix curviconia</name>
    <dbReference type="NCBI Taxonomy" id="1260050"/>
    <lineage>
        <taxon>Eukaryota</taxon>
        <taxon>Fungi</taxon>
        <taxon>Dikarya</taxon>
        <taxon>Ascomycota</taxon>
        <taxon>Pezizomycotina</taxon>
        <taxon>Sordariomycetes</taxon>
        <taxon>Sordariomycetidae</taxon>
        <taxon>Ophiostomatales</taxon>
        <taxon>Ophiostomataceae</taxon>
        <taxon>Sporothrix</taxon>
    </lineage>
</organism>
<feature type="compositionally biased region" description="Acidic residues" evidence="1">
    <location>
        <begin position="490"/>
        <end position="499"/>
    </location>
</feature>
<dbReference type="EMBL" id="CAWUHB010000101">
    <property type="protein sequence ID" value="CAK7235607.1"/>
    <property type="molecule type" value="Genomic_DNA"/>
</dbReference>
<feature type="region of interest" description="Disordered" evidence="1">
    <location>
        <begin position="331"/>
        <end position="375"/>
    </location>
</feature>
<keyword evidence="4" id="KW-1185">Reference proteome</keyword>
<feature type="compositionally biased region" description="Low complexity" evidence="1">
    <location>
        <begin position="363"/>
        <end position="375"/>
    </location>
</feature>
<feature type="domain" description="DUF7582" evidence="2">
    <location>
        <begin position="23"/>
        <end position="228"/>
    </location>
</feature>
<feature type="region of interest" description="Disordered" evidence="1">
    <location>
        <begin position="77"/>
        <end position="105"/>
    </location>
</feature>